<keyword evidence="3" id="KW-0285">Flavoprotein</keyword>
<keyword evidence="5" id="KW-0560">Oxidoreductase</keyword>
<evidence type="ECO:0000256" key="3">
    <source>
        <dbReference type="ARBA" id="ARBA00022630"/>
    </source>
</evidence>
<comment type="caution">
    <text evidence="7">The sequence shown here is derived from an EMBL/GenBank/DDBJ whole genome shotgun (WGS) entry which is preliminary data.</text>
</comment>
<organism evidence="7 8">
    <name type="scientific">Beauveria bassiana</name>
    <name type="common">White muscardine disease fungus</name>
    <name type="synonym">Tritirachium shiotae</name>
    <dbReference type="NCBI Taxonomy" id="176275"/>
    <lineage>
        <taxon>Eukaryota</taxon>
        <taxon>Fungi</taxon>
        <taxon>Dikarya</taxon>
        <taxon>Ascomycota</taxon>
        <taxon>Pezizomycotina</taxon>
        <taxon>Sordariomycetes</taxon>
        <taxon>Hypocreomycetidae</taxon>
        <taxon>Hypocreales</taxon>
        <taxon>Cordycipitaceae</taxon>
        <taxon>Beauveria</taxon>
    </lineage>
</organism>
<feature type="domain" description="FAD-binding PCMH-type" evidence="6">
    <location>
        <begin position="157"/>
        <end position="340"/>
    </location>
</feature>
<evidence type="ECO:0000313" key="7">
    <source>
        <dbReference type="EMBL" id="PMB73652.1"/>
    </source>
</evidence>
<dbReference type="InterPro" id="IPR006094">
    <property type="entry name" value="Oxid_FAD_bind_N"/>
</dbReference>
<dbReference type="Gene3D" id="3.30.465.10">
    <property type="match status" value="2"/>
</dbReference>
<dbReference type="Pfam" id="PF08031">
    <property type="entry name" value="BBE"/>
    <property type="match status" value="1"/>
</dbReference>
<comment type="similarity">
    <text evidence="2">Belongs to the oxygen-dependent FAD-linked oxidoreductase family.</text>
</comment>
<dbReference type="PANTHER" id="PTHR42973">
    <property type="entry name" value="BINDING OXIDOREDUCTASE, PUTATIVE (AFU_ORTHOLOGUE AFUA_1G17690)-RELATED"/>
    <property type="match status" value="1"/>
</dbReference>
<dbReference type="EMBL" id="MRVG01000001">
    <property type="protein sequence ID" value="PMB73652.1"/>
    <property type="molecule type" value="Genomic_DNA"/>
</dbReference>
<reference evidence="7 8" key="1">
    <citation type="journal article" date="2016" name="Appl. Microbiol. Biotechnol.">
        <title>Characterization of T-DNA insertion mutants with decreased virulence in the entomopathogenic fungus Beauveria bassiana JEF-007.</title>
        <authorList>
            <person name="Kim S."/>
            <person name="Lee S.J."/>
            <person name="Nai Y.S."/>
            <person name="Yu J.S."/>
            <person name="Lee M.R."/>
            <person name="Yang Y.T."/>
            <person name="Kim J.S."/>
        </authorList>
    </citation>
    <scope>NUCLEOTIDE SEQUENCE [LARGE SCALE GENOMIC DNA]</scope>
    <source>
        <strain evidence="7 8">JEF-007</strain>
    </source>
</reference>
<dbReference type="InterPro" id="IPR036318">
    <property type="entry name" value="FAD-bd_PCMH-like_sf"/>
</dbReference>
<evidence type="ECO:0000256" key="2">
    <source>
        <dbReference type="ARBA" id="ARBA00005466"/>
    </source>
</evidence>
<dbReference type="GO" id="GO:0016491">
    <property type="term" value="F:oxidoreductase activity"/>
    <property type="evidence" value="ECO:0007669"/>
    <property type="project" value="UniProtKB-KW"/>
</dbReference>
<dbReference type="Proteomes" id="UP000235728">
    <property type="component" value="Unassembled WGS sequence"/>
</dbReference>
<dbReference type="PROSITE" id="PS00862">
    <property type="entry name" value="OX2_COVAL_FAD"/>
    <property type="match status" value="1"/>
</dbReference>
<accession>A0A2N6P291</accession>
<dbReference type="InterPro" id="IPR006093">
    <property type="entry name" value="Oxy_OxRdtase_FAD_BS"/>
</dbReference>
<evidence type="ECO:0000313" key="8">
    <source>
        <dbReference type="Proteomes" id="UP000235728"/>
    </source>
</evidence>
<comment type="cofactor">
    <cofactor evidence="1">
        <name>FAD</name>
        <dbReference type="ChEBI" id="CHEBI:57692"/>
    </cofactor>
</comment>
<dbReference type="Pfam" id="PF01565">
    <property type="entry name" value="FAD_binding_4"/>
    <property type="match status" value="1"/>
</dbReference>
<dbReference type="AlphaFoldDB" id="A0A2N6P291"/>
<evidence type="ECO:0000256" key="1">
    <source>
        <dbReference type="ARBA" id="ARBA00001974"/>
    </source>
</evidence>
<dbReference type="OMA" id="WCFPCVG"/>
<evidence type="ECO:0000256" key="4">
    <source>
        <dbReference type="ARBA" id="ARBA00022827"/>
    </source>
</evidence>
<dbReference type="PROSITE" id="PS51387">
    <property type="entry name" value="FAD_PCMH"/>
    <property type="match status" value="1"/>
</dbReference>
<keyword evidence="4" id="KW-0274">FAD</keyword>
<dbReference type="InterPro" id="IPR050416">
    <property type="entry name" value="FAD-linked_Oxidoreductase"/>
</dbReference>
<gene>
    <name evidence="7" type="ORF">BM221_001075</name>
</gene>
<dbReference type="GO" id="GO:0071949">
    <property type="term" value="F:FAD binding"/>
    <property type="evidence" value="ECO:0007669"/>
    <property type="project" value="InterPro"/>
</dbReference>
<dbReference type="SUPFAM" id="SSF56176">
    <property type="entry name" value="FAD-binding/transporter-associated domain-like"/>
    <property type="match status" value="1"/>
</dbReference>
<dbReference type="InterPro" id="IPR012951">
    <property type="entry name" value="BBE"/>
</dbReference>
<evidence type="ECO:0000259" key="6">
    <source>
        <dbReference type="PROSITE" id="PS51387"/>
    </source>
</evidence>
<sequence length="638" mass="67739">MYKTSMLPLILQAAGANRPLLHTVTFASNGPRMAPITNSALLLLLAAAGAHAAATPAHSNRGPSPSCKAYPGVAGWPSADAWRGLNKTVGGRLLRPTTTLPGGVCHAGQPNYDEARCASVAEQWETSEFHLADPVSVMSNVFTNYTCLPDPSMPCSAAGYPAYVINVTSSADVKAGVDFARRNNVRLNIKSSGHDFLGRSNAPGTLSLWTHHLDNRIQYHGGQFTLASGRTFHGNSATFGSAAIMWDIYAALDQHGQTIVGGGSKTVSAGGYVTGGGHSILSPRYGLAADQVIEMEVVTADGKIQKVNRDQNPDLFWALRGGGGSTFGVVTSFTVKTVPSPKMTVAQFVAFTVPDSPILSDLLGYIGAQSPALMDAGLSGYDIISRNFSNPAPGISGLPNYLAGFQGRLALLNDTTTTHGTAADTVAALFKPINDTIHRRWPGGQAGFFYSTTEYASFFAFFAANADTESVGDNKYLVSRLLDRDALTSDEKALGEALLSGTGPGGFSTFFLVGGKGVQEAKPAGGGSNAVNSHWRSAYVHTITAAQGVPFDKAATDRNLKELEEAWAPVRKISPSSGAYLNEASIFEPNFQDSFWGTNYPRLAKIKTKVDPHDVFWCTPCVGNEHWHQLENGQLCRV</sequence>
<proteinExistence type="inferred from homology"/>
<name>A0A2N6P291_BEABA</name>
<protein>
    <submittedName>
        <fullName evidence="7">Putative FAD-linked oxidoreductase</fullName>
    </submittedName>
</protein>
<dbReference type="InterPro" id="IPR016166">
    <property type="entry name" value="FAD-bd_PCMH"/>
</dbReference>
<evidence type="ECO:0000256" key="5">
    <source>
        <dbReference type="ARBA" id="ARBA00023002"/>
    </source>
</evidence>
<dbReference type="InterPro" id="IPR016169">
    <property type="entry name" value="FAD-bd_PCMH_sub2"/>
</dbReference>
<dbReference type="PANTHER" id="PTHR42973:SF39">
    <property type="entry name" value="FAD-BINDING PCMH-TYPE DOMAIN-CONTAINING PROTEIN"/>
    <property type="match status" value="1"/>
</dbReference>